<dbReference type="AlphaFoldDB" id="A0AAU9UVU6"/>
<dbReference type="Gene3D" id="3.40.630.30">
    <property type="match status" value="1"/>
</dbReference>
<dbReference type="InterPro" id="IPR038746">
    <property type="entry name" value="Atat"/>
</dbReference>
<dbReference type="InterPro" id="IPR007965">
    <property type="entry name" value="GNAT_ATAT"/>
</dbReference>
<feature type="region of interest" description="Disordered" evidence="4">
    <location>
        <begin position="232"/>
        <end position="330"/>
    </location>
</feature>
<evidence type="ECO:0000256" key="1">
    <source>
        <dbReference type="ARBA" id="ARBA00022679"/>
    </source>
</evidence>
<dbReference type="Pfam" id="PF05301">
    <property type="entry name" value="Acetyltransf_16"/>
    <property type="match status" value="1"/>
</dbReference>
<feature type="compositionally biased region" description="Polar residues" evidence="4">
    <location>
        <begin position="232"/>
        <end position="244"/>
    </location>
</feature>
<dbReference type="PANTHER" id="PTHR12327:SF0">
    <property type="entry name" value="ALPHA-TUBULIN N-ACETYLTRANSFERASE 1"/>
    <property type="match status" value="1"/>
</dbReference>
<dbReference type="PANTHER" id="PTHR12327">
    <property type="entry name" value="ALPHA-TUBULIN N-ACETYLTRANSFERASE 1"/>
    <property type="match status" value="1"/>
</dbReference>
<evidence type="ECO:0000256" key="4">
    <source>
        <dbReference type="SAM" id="MobiDB-lite"/>
    </source>
</evidence>
<gene>
    <name evidence="6" type="ORF">EEDITHA_LOCUS17767</name>
</gene>
<dbReference type="GO" id="GO:0070507">
    <property type="term" value="P:regulation of microtubule cytoskeleton organization"/>
    <property type="evidence" value="ECO:0007669"/>
    <property type="project" value="UniProtKB-UniRule"/>
</dbReference>
<comment type="function">
    <text evidence="3">Specifically acetylates 'Lys-40' in alpha-tubulin on the lumenal side of microtubules. Promotes microtubule destabilization and accelerates microtubule dynamics; this activity may be independent of acetylation activity. Acetylates alpha-tubulin with a slow enzymatic rate, due to a catalytic site that is not optimized for acetyl transfer. Enters the microtubule through each end and diffuses quickly throughout the lumen of microtubules. Acetylates only long/old microtubules because of its slow acetylation rate since it does not have time to act on dynamically unstable microtubules before the enzyme is released.</text>
</comment>
<evidence type="ECO:0000256" key="2">
    <source>
        <dbReference type="ARBA" id="ARBA00023315"/>
    </source>
</evidence>
<dbReference type="Proteomes" id="UP001153954">
    <property type="component" value="Unassembled WGS sequence"/>
</dbReference>
<dbReference type="EMBL" id="CAKOGL010000026">
    <property type="protein sequence ID" value="CAH2103227.1"/>
    <property type="molecule type" value="Genomic_DNA"/>
</dbReference>
<dbReference type="HAMAP" id="MF_03130">
    <property type="entry name" value="mec17"/>
    <property type="match status" value="1"/>
</dbReference>
<dbReference type="EC" id="2.3.1.108" evidence="3"/>
<dbReference type="PROSITE" id="PS51730">
    <property type="entry name" value="GNAT_ATAT"/>
    <property type="match status" value="1"/>
</dbReference>
<feature type="compositionally biased region" description="Basic and acidic residues" evidence="4">
    <location>
        <begin position="281"/>
        <end position="290"/>
    </location>
</feature>
<protein>
    <recommendedName>
        <fullName evidence="3">Alpha-tubulin N-acetyltransferase</fullName>
        <shortName evidence="3">Alpha-TAT</shortName>
        <shortName evidence="3">TAT</shortName>
        <ecNumber evidence="3">2.3.1.108</ecNumber>
    </recommendedName>
    <alternativeName>
        <fullName evidence="3">Acetyltransferase mec-17 homolog</fullName>
    </alternativeName>
</protein>
<dbReference type="CDD" id="cd04301">
    <property type="entry name" value="NAT_SF"/>
    <property type="match status" value="1"/>
</dbReference>
<dbReference type="GO" id="GO:0048666">
    <property type="term" value="P:neuron development"/>
    <property type="evidence" value="ECO:0007669"/>
    <property type="project" value="UniProtKB-UniRule"/>
</dbReference>
<accession>A0AAU9UVU6</accession>
<feature type="domain" description="N-acetyltransferase" evidence="5">
    <location>
        <begin position="1"/>
        <end position="188"/>
    </location>
</feature>
<feature type="binding site" evidence="3">
    <location>
        <begin position="122"/>
        <end position="135"/>
    </location>
    <ligand>
        <name>acetyl-CoA</name>
        <dbReference type="ChEBI" id="CHEBI:57288"/>
    </ligand>
</feature>
<sequence length="347" mass="38238">MEWMVPVNDILNEKITKLNYTLIPPGFHGDVRSVRVMQDSLSKLIDNLGEQSATAQGLNKVITTAEKLRNSPTHILYLLKDFKAKGGKGDVIGLLKVGHKHLFLFDERDKVCEVEPLCVLDFYVVPDRQRHGYGKLLFDHMLLDLETTAEKLAIDGPSPKMEQFLRKNYGVDKLMHQKNNFAVSPQFFAAVPEISKSGRITPVASPAVGRFAAHKPLSAIATVIHGGGTAAYQETTNGTTSASGNPDAGTNGADIKPEQPETNAHINDKNEHIDETEDITAVEKDGKETELADLQKSPERPSTLKVEPVSESPAPVLSPAGSSISRRDSQLTDRGYFDVKFYHNKLW</sequence>
<organism evidence="6 7">
    <name type="scientific">Euphydryas editha</name>
    <name type="common">Edith's checkerspot</name>
    <dbReference type="NCBI Taxonomy" id="104508"/>
    <lineage>
        <taxon>Eukaryota</taxon>
        <taxon>Metazoa</taxon>
        <taxon>Ecdysozoa</taxon>
        <taxon>Arthropoda</taxon>
        <taxon>Hexapoda</taxon>
        <taxon>Insecta</taxon>
        <taxon>Pterygota</taxon>
        <taxon>Neoptera</taxon>
        <taxon>Endopterygota</taxon>
        <taxon>Lepidoptera</taxon>
        <taxon>Glossata</taxon>
        <taxon>Ditrysia</taxon>
        <taxon>Papilionoidea</taxon>
        <taxon>Nymphalidae</taxon>
        <taxon>Nymphalinae</taxon>
        <taxon>Euphydryas</taxon>
    </lineage>
</organism>
<dbReference type="GO" id="GO:0005874">
    <property type="term" value="C:microtubule"/>
    <property type="evidence" value="ECO:0007669"/>
    <property type="project" value="InterPro"/>
</dbReference>
<evidence type="ECO:0000313" key="7">
    <source>
        <dbReference type="Proteomes" id="UP001153954"/>
    </source>
</evidence>
<dbReference type="GO" id="GO:0019799">
    <property type="term" value="F:tubulin N-acetyltransferase activity"/>
    <property type="evidence" value="ECO:0007669"/>
    <property type="project" value="UniProtKB-UniRule"/>
</dbReference>
<comment type="similarity">
    <text evidence="3">Belongs to the acetyltransferase ATAT1 family.</text>
</comment>
<keyword evidence="2 3" id="KW-0012">Acyltransferase</keyword>
<comment type="catalytic activity">
    <reaction evidence="3">
        <text>L-lysyl-[alpha-tubulin] + acetyl-CoA = N(6)-acetyl-L-lysyl-[alpha-tubulin] + CoA + H(+)</text>
        <dbReference type="Rhea" id="RHEA:15277"/>
        <dbReference type="Rhea" id="RHEA-COMP:11278"/>
        <dbReference type="Rhea" id="RHEA-COMP:11279"/>
        <dbReference type="ChEBI" id="CHEBI:15378"/>
        <dbReference type="ChEBI" id="CHEBI:29969"/>
        <dbReference type="ChEBI" id="CHEBI:57287"/>
        <dbReference type="ChEBI" id="CHEBI:57288"/>
        <dbReference type="ChEBI" id="CHEBI:61930"/>
        <dbReference type="EC" id="2.3.1.108"/>
    </reaction>
</comment>
<evidence type="ECO:0000259" key="5">
    <source>
        <dbReference type="PROSITE" id="PS51730"/>
    </source>
</evidence>
<evidence type="ECO:0000313" key="6">
    <source>
        <dbReference type="EMBL" id="CAH2103227.1"/>
    </source>
</evidence>
<comment type="caution">
    <text evidence="6">The sequence shown here is derived from an EMBL/GenBank/DDBJ whole genome shotgun (WGS) entry which is preliminary data.</text>
</comment>
<feature type="site" description="Crucial for catalytic activity" evidence="3">
    <location>
        <position position="56"/>
    </location>
</feature>
<name>A0AAU9UVU6_EUPED</name>
<evidence type="ECO:0000256" key="3">
    <source>
        <dbReference type="HAMAP-Rule" id="MF_03130"/>
    </source>
</evidence>
<keyword evidence="1 3" id="KW-0808">Transferase</keyword>
<feature type="binding site" evidence="3">
    <location>
        <begin position="158"/>
        <end position="167"/>
    </location>
    <ligand>
        <name>acetyl-CoA</name>
        <dbReference type="ChEBI" id="CHEBI:57288"/>
    </ligand>
</feature>
<reference evidence="6" key="1">
    <citation type="submission" date="2022-03" db="EMBL/GenBank/DDBJ databases">
        <authorList>
            <person name="Tunstrom K."/>
        </authorList>
    </citation>
    <scope>NUCLEOTIDE SEQUENCE</scope>
</reference>
<proteinExistence type="inferred from homology"/>
<keyword evidence="7" id="KW-1185">Reference proteome</keyword>